<comment type="caution">
    <text evidence="4">The sequence shown here is derived from an EMBL/GenBank/DDBJ whole genome shotgun (WGS) entry which is preliminary data.</text>
</comment>
<accession>A0ABU7JUF3</accession>
<keyword evidence="1 2" id="KW-0732">Signal</keyword>
<evidence type="ECO:0000313" key="5">
    <source>
        <dbReference type="Proteomes" id="UP001331936"/>
    </source>
</evidence>
<dbReference type="InterPro" id="IPR016047">
    <property type="entry name" value="M23ase_b-sheet_dom"/>
</dbReference>
<feature type="signal peptide" evidence="2">
    <location>
        <begin position="1"/>
        <end position="21"/>
    </location>
</feature>
<dbReference type="PANTHER" id="PTHR21666">
    <property type="entry name" value="PEPTIDASE-RELATED"/>
    <property type="match status" value="1"/>
</dbReference>
<organism evidence="4 5">
    <name type="scientific">Rhodococcus chondri</name>
    <dbReference type="NCBI Taxonomy" id="3065941"/>
    <lineage>
        <taxon>Bacteria</taxon>
        <taxon>Bacillati</taxon>
        <taxon>Actinomycetota</taxon>
        <taxon>Actinomycetes</taxon>
        <taxon>Mycobacteriales</taxon>
        <taxon>Nocardiaceae</taxon>
        <taxon>Rhodococcus</taxon>
    </lineage>
</organism>
<feature type="chain" id="PRO_5046355343" evidence="2">
    <location>
        <begin position="22"/>
        <end position="160"/>
    </location>
</feature>
<dbReference type="RefSeq" id="WP_330153039.1">
    <property type="nucleotide sequence ID" value="NZ_JAUZMZ010000092.1"/>
</dbReference>
<protein>
    <submittedName>
        <fullName evidence="4">M23 family metallopeptidase</fullName>
        <ecNumber evidence="4">3.4.-.-</ecNumber>
    </submittedName>
</protein>
<keyword evidence="4" id="KW-0378">Hydrolase</keyword>
<dbReference type="EMBL" id="JAUZMZ010000092">
    <property type="protein sequence ID" value="MEE2033646.1"/>
    <property type="molecule type" value="Genomic_DNA"/>
</dbReference>
<gene>
    <name evidence="4" type="ORF">Q8814_16220</name>
</gene>
<dbReference type="Gene3D" id="2.70.70.10">
    <property type="entry name" value="Glucose Permease (Domain IIA)"/>
    <property type="match status" value="1"/>
</dbReference>
<evidence type="ECO:0000313" key="4">
    <source>
        <dbReference type="EMBL" id="MEE2033646.1"/>
    </source>
</evidence>
<keyword evidence="5" id="KW-1185">Reference proteome</keyword>
<dbReference type="Proteomes" id="UP001331936">
    <property type="component" value="Unassembled WGS sequence"/>
</dbReference>
<evidence type="ECO:0000256" key="2">
    <source>
        <dbReference type="SAM" id="SignalP"/>
    </source>
</evidence>
<dbReference type="CDD" id="cd12797">
    <property type="entry name" value="M23_peptidase"/>
    <property type="match status" value="1"/>
</dbReference>
<proteinExistence type="predicted"/>
<dbReference type="EC" id="3.4.-.-" evidence="4"/>
<sequence length="160" mass="17199">MRSLGIALLVLVAVLSGSAPAAAQSRFGWPLHPRPSVVREFDLPERNWLRGHRGVDLRAHPGQTVLSAGDGVVVFAGTVAGKPVVSVQHEGDLRTTYEPVAAAVIAGRRVARGDPLGTVEVGHDDCPADACLHWGLRRDRDDYLDPLRLVRAAVIRLKPV</sequence>
<dbReference type="InterPro" id="IPR050570">
    <property type="entry name" value="Cell_wall_metabolism_enzyme"/>
</dbReference>
<name>A0ABU7JUF3_9NOCA</name>
<dbReference type="Pfam" id="PF01551">
    <property type="entry name" value="Peptidase_M23"/>
    <property type="match status" value="1"/>
</dbReference>
<evidence type="ECO:0000256" key="1">
    <source>
        <dbReference type="ARBA" id="ARBA00022729"/>
    </source>
</evidence>
<reference evidence="4 5" key="1">
    <citation type="submission" date="2023-08" db="EMBL/GenBank/DDBJ databases">
        <authorList>
            <person name="Girao M."/>
            <person name="Carvalho M.F."/>
        </authorList>
    </citation>
    <scope>NUCLEOTIDE SEQUENCE [LARGE SCALE GENOMIC DNA]</scope>
    <source>
        <strain evidence="4 5">CC-R104</strain>
    </source>
</reference>
<dbReference type="InterPro" id="IPR011055">
    <property type="entry name" value="Dup_hybrid_motif"/>
</dbReference>
<evidence type="ECO:0000259" key="3">
    <source>
        <dbReference type="Pfam" id="PF01551"/>
    </source>
</evidence>
<dbReference type="SUPFAM" id="SSF51261">
    <property type="entry name" value="Duplicated hybrid motif"/>
    <property type="match status" value="1"/>
</dbReference>
<feature type="domain" description="M23ase beta-sheet core" evidence="3">
    <location>
        <begin position="51"/>
        <end position="145"/>
    </location>
</feature>
<dbReference type="PANTHER" id="PTHR21666:SF289">
    <property type="entry name" value="L-ALA--D-GLU ENDOPEPTIDASE"/>
    <property type="match status" value="1"/>
</dbReference>
<dbReference type="GO" id="GO:0016787">
    <property type="term" value="F:hydrolase activity"/>
    <property type="evidence" value="ECO:0007669"/>
    <property type="project" value="UniProtKB-KW"/>
</dbReference>